<gene>
    <name evidence="3" type="ORF">EOE66_01765</name>
</gene>
<dbReference type="AlphaFoldDB" id="A0A437RRK5"/>
<dbReference type="InterPro" id="IPR012338">
    <property type="entry name" value="Beta-lactam/transpept-like"/>
</dbReference>
<feature type="domain" description="Beta-lactamase-related" evidence="2">
    <location>
        <begin position="61"/>
        <end position="365"/>
    </location>
</feature>
<feature type="chain" id="PRO_5019070790" evidence="1">
    <location>
        <begin position="36"/>
        <end position="379"/>
    </location>
</feature>
<evidence type="ECO:0000256" key="1">
    <source>
        <dbReference type="SAM" id="SignalP"/>
    </source>
</evidence>
<dbReference type="PANTHER" id="PTHR46825">
    <property type="entry name" value="D-ALANYL-D-ALANINE-CARBOXYPEPTIDASE/ENDOPEPTIDASE AMPH"/>
    <property type="match status" value="1"/>
</dbReference>
<dbReference type="InterPro" id="IPR006311">
    <property type="entry name" value="TAT_signal"/>
</dbReference>
<dbReference type="InterPro" id="IPR001466">
    <property type="entry name" value="Beta-lactam-related"/>
</dbReference>
<dbReference type="GO" id="GO:0016787">
    <property type="term" value="F:hydrolase activity"/>
    <property type="evidence" value="ECO:0007669"/>
    <property type="project" value="UniProtKB-KW"/>
</dbReference>
<dbReference type="SUPFAM" id="SSF56601">
    <property type="entry name" value="beta-lactamase/transpeptidase-like"/>
    <property type="match status" value="1"/>
</dbReference>
<feature type="signal peptide" evidence="1">
    <location>
        <begin position="1"/>
        <end position="35"/>
    </location>
</feature>
<comment type="caution">
    <text evidence="3">The sequence shown here is derived from an EMBL/GenBank/DDBJ whole genome shotgun (WGS) entry which is preliminary data.</text>
</comment>
<name>A0A437RRK5_9BURK</name>
<evidence type="ECO:0000259" key="2">
    <source>
        <dbReference type="Pfam" id="PF00144"/>
    </source>
</evidence>
<accession>A0A437RRK5</accession>
<dbReference type="Proteomes" id="UP000285575">
    <property type="component" value="Unassembled WGS sequence"/>
</dbReference>
<dbReference type="Pfam" id="PF00144">
    <property type="entry name" value="Beta-lactamase"/>
    <property type="match status" value="1"/>
</dbReference>
<sequence length="379" mass="39692">MHKRLPHPSRRQLLRQGAALAGALALAPASRLARAETAADPAAKLLPALDALMARSVPADGPGLAVLVARGATVLARRARGMASIELGVPLTPEHVQRIGSVTKQYAAAALLQLVEQGRARLDDPLAKFLPAYPNGAAITLAQLLNHTSGVKSYTGIPGYMHGPVRRDLGTAELIAEFSALPADFAPGTGWAYNNSGYVLVGAVIEALTQQPWHAQVATMLQPLGLERTLYEDPLRVIPGLATGYGERRAAEGGGPRRAGLVSMTQPHAAGALLSTVDELWQWNLALHGGRVLRPETYARMTTPEGAAQKDGYGFGLRRETLYGQPALLHGGGIHGFKSVLIWLPGPALTVAVLHNADGPAVHVGRLGAEIAGLALAAA</sequence>
<dbReference type="Gene3D" id="3.40.710.10">
    <property type="entry name" value="DD-peptidase/beta-lactamase superfamily"/>
    <property type="match status" value="1"/>
</dbReference>
<keyword evidence="3" id="KW-0378">Hydrolase</keyword>
<evidence type="ECO:0000313" key="4">
    <source>
        <dbReference type="Proteomes" id="UP000285575"/>
    </source>
</evidence>
<dbReference type="InterPro" id="IPR050491">
    <property type="entry name" value="AmpC-like"/>
</dbReference>
<evidence type="ECO:0000313" key="3">
    <source>
        <dbReference type="EMBL" id="RVU49325.1"/>
    </source>
</evidence>
<dbReference type="PROSITE" id="PS51318">
    <property type="entry name" value="TAT"/>
    <property type="match status" value="1"/>
</dbReference>
<keyword evidence="4" id="KW-1185">Reference proteome</keyword>
<dbReference type="RefSeq" id="WP_128226962.1">
    <property type="nucleotide sequence ID" value="NZ_SACR01000001.1"/>
</dbReference>
<dbReference type="OrthoDB" id="9799367at2"/>
<organism evidence="3 4">
    <name type="scientific">Rubrivivax rivuli</name>
    <dbReference type="NCBI Taxonomy" id="1862385"/>
    <lineage>
        <taxon>Bacteria</taxon>
        <taxon>Pseudomonadati</taxon>
        <taxon>Pseudomonadota</taxon>
        <taxon>Betaproteobacteria</taxon>
        <taxon>Burkholderiales</taxon>
        <taxon>Sphaerotilaceae</taxon>
        <taxon>Rubrivivax</taxon>
    </lineage>
</organism>
<dbReference type="EMBL" id="SACR01000001">
    <property type="protein sequence ID" value="RVU49325.1"/>
    <property type="molecule type" value="Genomic_DNA"/>
</dbReference>
<reference evidence="3 4" key="1">
    <citation type="submission" date="2019-01" db="EMBL/GenBank/DDBJ databases">
        <authorList>
            <person name="Chen W.-M."/>
        </authorList>
    </citation>
    <scope>NUCLEOTIDE SEQUENCE [LARGE SCALE GENOMIC DNA]</scope>
    <source>
        <strain evidence="3 4">KYPY4</strain>
    </source>
</reference>
<proteinExistence type="predicted"/>
<dbReference type="PANTHER" id="PTHR46825:SF9">
    <property type="entry name" value="BETA-LACTAMASE-RELATED DOMAIN-CONTAINING PROTEIN"/>
    <property type="match status" value="1"/>
</dbReference>
<protein>
    <submittedName>
        <fullName evidence="3">Class A beta-lactamase-related serine hydrolase</fullName>
    </submittedName>
</protein>
<keyword evidence="1" id="KW-0732">Signal</keyword>